<comment type="caution">
    <text evidence="2">The sequence shown here is derived from an EMBL/GenBank/DDBJ whole genome shotgun (WGS) entry which is preliminary data.</text>
</comment>
<evidence type="ECO:0000313" key="2">
    <source>
        <dbReference type="EMBL" id="OMO69150.1"/>
    </source>
</evidence>
<keyword evidence="3" id="KW-1185">Reference proteome</keyword>
<feature type="compositionally biased region" description="Polar residues" evidence="1">
    <location>
        <begin position="177"/>
        <end position="188"/>
    </location>
</feature>
<dbReference type="Gramene" id="OMO69150">
    <property type="protein sequence ID" value="OMO69150"/>
    <property type="gene ID" value="CCACVL1_19643"/>
</dbReference>
<dbReference type="AlphaFoldDB" id="A0A1R3HFN8"/>
<feature type="compositionally biased region" description="Pro residues" evidence="1">
    <location>
        <begin position="114"/>
        <end position="131"/>
    </location>
</feature>
<feature type="region of interest" description="Disordered" evidence="1">
    <location>
        <begin position="1"/>
        <end position="188"/>
    </location>
</feature>
<organism evidence="2 3">
    <name type="scientific">Corchorus capsularis</name>
    <name type="common">Jute</name>
    <dbReference type="NCBI Taxonomy" id="210143"/>
    <lineage>
        <taxon>Eukaryota</taxon>
        <taxon>Viridiplantae</taxon>
        <taxon>Streptophyta</taxon>
        <taxon>Embryophyta</taxon>
        <taxon>Tracheophyta</taxon>
        <taxon>Spermatophyta</taxon>
        <taxon>Magnoliopsida</taxon>
        <taxon>eudicotyledons</taxon>
        <taxon>Gunneridae</taxon>
        <taxon>Pentapetalae</taxon>
        <taxon>rosids</taxon>
        <taxon>malvids</taxon>
        <taxon>Malvales</taxon>
        <taxon>Malvaceae</taxon>
        <taxon>Grewioideae</taxon>
        <taxon>Apeibeae</taxon>
        <taxon>Corchorus</taxon>
    </lineage>
</organism>
<protein>
    <submittedName>
        <fullName evidence="2">Uncharacterized protein</fullName>
    </submittedName>
</protein>
<name>A0A1R3HFN8_COCAP</name>
<evidence type="ECO:0000313" key="3">
    <source>
        <dbReference type="Proteomes" id="UP000188268"/>
    </source>
</evidence>
<feature type="compositionally biased region" description="Low complexity" evidence="1">
    <location>
        <begin position="132"/>
        <end position="150"/>
    </location>
</feature>
<dbReference type="EMBL" id="AWWV01012084">
    <property type="protein sequence ID" value="OMO69150.1"/>
    <property type="molecule type" value="Genomic_DNA"/>
</dbReference>
<proteinExistence type="predicted"/>
<gene>
    <name evidence="2" type="ORF">CCACVL1_19643</name>
</gene>
<reference evidence="2 3" key="1">
    <citation type="submission" date="2013-09" db="EMBL/GenBank/DDBJ databases">
        <title>Corchorus capsularis genome sequencing.</title>
        <authorList>
            <person name="Alam M."/>
            <person name="Haque M.S."/>
            <person name="Islam M.S."/>
            <person name="Emdad E.M."/>
            <person name="Islam M.M."/>
            <person name="Ahmed B."/>
            <person name="Halim A."/>
            <person name="Hossen Q.M.M."/>
            <person name="Hossain M.Z."/>
            <person name="Ahmed R."/>
            <person name="Khan M.M."/>
            <person name="Islam R."/>
            <person name="Rashid M.M."/>
            <person name="Khan S.A."/>
            <person name="Rahman M.S."/>
            <person name="Alam M."/>
        </authorList>
    </citation>
    <scope>NUCLEOTIDE SEQUENCE [LARGE SCALE GENOMIC DNA]</scope>
    <source>
        <strain evidence="3">cv. CVL-1</strain>
        <tissue evidence="2">Whole seedling</tissue>
    </source>
</reference>
<feature type="compositionally biased region" description="Basic and acidic residues" evidence="1">
    <location>
        <begin position="90"/>
        <end position="103"/>
    </location>
</feature>
<evidence type="ECO:0000256" key="1">
    <source>
        <dbReference type="SAM" id="MobiDB-lite"/>
    </source>
</evidence>
<accession>A0A1R3HFN8</accession>
<sequence>MVLEPVNGPSQETYPMEAEKVEPNPAGPGGIAQPAGHGEPTFDGPQVGVQNDPTYGPWMVVTKRKSRPPSSKPPQEAFSAKPKAIQNDTQRTKGNDRSAKGSEKMVASYSSSPSSPPTPPSSIPVSVPPPVTISSGNHSSTTTHPPSSKLAPPPKPSCLVDDSVFLLSPPTREPVPHQNSSSQFKTFS</sequence>
<dbReference type="Proteomes" id="UP000188268">
    <property type="component" value="Unassembled WGS sequence"/>
</dbReference>